<protein>
    <submittedName>
        <fullName evidence="1">Uncharacterized protein</fullName>
    </submittedName>
</protein>
<organism evidence="1 2">
    <name type="scientific">Araneus ventricosus</name>
    <name type="common">Orbweaver spider</name>
    <name type="synonym">Epeira ventricosa</name>
    <dbReference type="NCBI Taxonomy" id="182803"/>
    <lineage>
        <taxon>Eukaryota</taxon>
        <taxon>Metazoa</taxon>
        <taxon>Ecdysozoa</taxon>
        <taxon>Arthropoda</taxon>
        <taxon>Chelicerata</taxon>
        <taxon>Arachnida</taxon>
        <taxon>Araneae</taxon>
        <taxon>Araneomorphae</taxon>
        <taxon>Entelegynae</taxon>
        <taxon>Araneoidea</taxon>
        <taxon>Araneidae</taxon>
        <taxon>Araneus</taxon>
    </lineage>
</organism>
<dbReference type="Proteomes" id="UP000499080">
    <property type="component" value="Unassembled WGS sequence"/>
</dbReference>
<accession>A0A4Y2IU97</accession>
<dbReference type="AlphaFoldDB" id="A0A4Y2IU97"/>
<sequence>MHNGVIKEDSVGDPAISVVLSLCLNRCTNARLRRHAGQMPVPPELHKLQNQCDQTSEKLLKNVPRKEDLGCGI</sequence>
<proteinExistence type="predicted"/>
<reference evidence="1 2" key="1">
    <citation type="journal article" date="2019" name="Sci. Rep.">
        <title>Orb-weaving spider Araneus ventricosus genome elucidates the spidroin gene catalogue.</title>
        <authorList>
            <person name="Kono N."/>
            <person name="Nakamura H."/>
            <person name="Ohtoshi R."/>
            <person name="Moran D.A.P."/>
            <person name="Shinohara A."/>
            <person name="Yoshida Y."/>
            <person name="Fujiwara M."/>
            <person name="Mori M."/>
            <person name="Tomita M."/>
            <person name="Arakawa K."/>
        </authorList>
    </citation>
    <scope>NUCLEOTIDE SEQUENCE [LARGE SCALE GENOMIC DNA]</scope>
</reference>
<dbReference type="EMBL" id="BGPR01002906">
    <property type="protein sequence ID" value="GBM80829.1"/>
    <property type="molecule type" value="Genomic_DNA"/>
</dbReference>
<gene>
    <name evidence="1" type="ORF">AVEN_33435_1</name>
</gene>
<name>A0A4Y2IU97_ARAVE</name>
<evidence type="ECO:0000313" key="1">
    <source>
        <dbReference type="EMBL" id="GBM80829.1"/>
    </source>
</evidence>
<evidence type="ECO:0000313" key="2">
    <source>
        <dbReference type="Proteomes" id="UP000499080"/>
    </source>
</evidence>
<keyword evidence="2" id="KW-1185">Reference proteome</keyword>
<comment type="caution">
    <text evidence="1">The sequence shown here is derived from an EMBL/GenBank/DDBJ whole genome shotgun (WGS) entry which is preliminary data.</text>
</comment>